<keyword evidence="3" id="KW-0255">Endonuclease</keyword>
<evidence type="ECO:0000256" key="9">
    <source>
        <dbReference type="ARBA" id="ARBA00023172"/>
    </source>
</evidence>
<evidence type="ECO:0000256" key="10">
    <source>
        <dbReference type="ARBA" id="ARBA00023268"/>
    </source>
</evidence>
<keyword evidence="2" id="KW-0479">Metal-binding</keyword>
<keyword evidence="8" id="KW-0808">Transferase</keyword>
<keyword evidence="6" id="KW-0229">DNA integration</keyword>
<evidence type="ECO:0000256" key="1">
    <source>
        <dbReference type="ARBA" id="ARBA00022722"/>
    </source>
</evidence>
<dbReference type="GO" id="GO:0004519">
    <property type="term" value="F:endonuclease activity"/>
    <property type="evidence" value="ECO:0007669"/>
    <property type="project" value="UniProtKB-KW"/>
</dbReference>
<organism evidence="14 15">
    <name type="scientific">Lasius platythorax</name>
    <dbReference type="NCBI Taxonomy" id="488582"/>
    <lineage>
        <taxon>Eukaryota</taxon>
        <taxon>Metazoa</taxon>
        <taxon>Ecdysozoa</taxon>
        <taxon>Arthropoda</taxon>
        <taxon>Hexapoda</taxon>
        <taxon>Insecta</taxon>
        <taxon>Pterygota</taxon>
        <taxon>Neoptera</taxon>
        <taxon>Endopterygota</taxon>
        <taxon>Hymenoptera</taxon>
        <taxon>Apocrita</taxon>
        <taxon>Aculeata</taxon>
        <taxon>Formicoidea</taxon>
        <taxon>Formicidae</taxon>
        <taxon>Formicinae</taxon>
        <taxon>Lasius</taxon>
        <taxon>Lasius</taxon>
    </lineage>
</organism>
<dbReference type="EMBL" id="OZ034826">
    <property type="protein sequence ID" value="CAL1681045.1"/>
    <property type="molecule type" value="Genomic_DNA"/>
</dbReference>
<dbReference type="AlphaFoldDB" id="A0AAV2NMR9"/>
<keyword evidence="15" id="KW-1185">Reference proteome</keyword>
<keyword evidence="5" id="KW-0460">Magnesium</keyword>
<feature type="domain" description="Retroviral polymerase SH3-like" evidence="13">
    <location>
        <begin position="59"/>
        <end position="117"/>
    </location>
</feature>
<evidence type="ECO:0000259" key="12">
    <source>
        <dbReference type="Pfam" id="PF07727"/>
    </source>
</evidence>
<keyword evidence="4" id="KW-0378">Hydrolase</keyword>
<dbReference type="Proteomes" id="UP001497644">
    <property type="component" value="Chromosome 3"/>
</dbReference>
<dbReference type="GO" id="GO:0003887">
    <property type="term" value="F:DNA-directed DNA polymerase activity"/>
    <property type="evidence" value="ECO:0007669"/>
    <property type="project" value="UniProtKB-KW"/>
</dbReference>
<dbReference type="SUPFAM" id="SSF56672">
    <property type="entry name" value="DNA/RNA polymerases"/>
    <property type="match status" value="1"/>
</dbReference>
<feature type="compositionally biased region" description="Polar residues" evidence="11">
    <location>
        <begin position="139"/>
        <end position="165"/>
    </location>
</feature>
<dbReference type="Pfam" id="PF25597">
    <property type="entry name" value="SH3_retrovirus"/>
    <property type="match status" value="1"/>
</dbReference>
<dbReference type="InterPro" id="IPR013103">
    <property type="entry name" value="RVT_2"/>
</dbReference>
<dbReference type="GO" id="GO:0015074">
    <property type="term" value="P:DNA integration"/>
    <property type="evidence" value="ECO:0007669"/>
    <property type="project" value="UniProtKB-KW"/>
</dbReference>
<evidence type="ECO:0000259" key="13">
    <source>
        <dbReference type="Pfam" id="PF25597"/>
    </source>
</evidence>
<dbReference type="PANTHER" id="PTHR42648">
    <property type="entry name" value="TRANSPOSASE, PUTATIVE-RELATED"/>
    <property type="match status" value="1"/>
</dbReference>
<evidence type="ECO:0000313" key="15">
    <source>
        <dbReference type="Proteomes" id="UP001497644"/>
    </source>
</evidence>
<sequence length="509" mass="58139">MEAARTMLLDANLPKKYWGEAVVTAAYLQNRPTKHRSRIPYELWYGTKPDVSNLHIFGCKAYVHVPKEMRRKLDDKARECTFIGYSQDSKAYKLLDNDTGKIVISRDVKFIEEESKEEEILMTLDTSEHCDVQAGSEVTPEQNGVDNLLTNTTNEIPDNPRNVQPQEEKERKEAPRRMTRANRGIPSEQYAPGSMMVQEHGEPTCREEALSGPDADVWKIAMDDEIKSLQKNSTWVLQKVPNGTKTIGCKWVFKLKKFADERPDRFKARLVAQGFSQKYGTDYNEVFAPVVKHTTLRVLLSIAGQRGYKVRHLDAKTAFLNKKLSEEVYMTQSSGSEIAGKEDYGCRLIRSIYGLKQTAKAWNDRLNEVLSDLSCYLGIQVRKNKNGNFLISQSEYIKKFLENTRLSDSKGSTTPMNTGYAKLKTNSPEIDNHYYQKLIGTLLYIAVNTRPDIAAPVAILSQFIKAPRKINWIELKRIGRYLKHTIDYELRLNNNDKKNTMLVGFADAN</sequence>
<keyword evidence="7" id="KW-0695">RNA-directed DNA polymerase</keyword>
<evidence type="ECO:0000256" key="7">
    <source>
        <dbReference type="ARBA" id="ARBA00022918"/>
    </source>
</evidence>
<evidence type="ECO:0000256" key="11">
    <source>
        <dbReference type="SAM" id="MobiDB-lite"/>
    </source>
</evidence>
<feature type="domain" description="Reverse transcriptase Ty1/copia-type" evidence="12">
    <location>
        <begin position="232"/>
        <end position="373"/>
    </location>
</feature>
<evidence type="ECO:0000256" key="2">
    <source>
        <dbReference type="ARBA" id="ARBA00022723"/>
    </source>
</evidence>
<evidence type="ECO:0000256" key="5">
    <source>
        <dbReference type="ARBA" id="ARBA00022842"/>
    </source>
</evidence>
<proteinExistence type="predicted"/>
<reference evidence="14" key="1">
    <citation type="submission" date="2024-04" db="EMBL/GenBank/DDBJ databases">
        <authorList>
            <consortium name="Molecular Ecology Group"/>
        </authorList>
    </citation>
    <scope>NUCLEOTIDE SEQUENCE</scope>
</reference>
<accession>A0AAV2NMR9</accession>
<gene>
    <name evidence="14" type="ORF">LPLAT_LOCUS7204</name>
</gene>
<evidence type="ECO:0000313" key="14">
    <source>
        <dbReference type="EMBL" id="CAL1681045.1"/>
    </source>
</evidence>
<dbReference type="InterPro" id="IPR039537">
    <property type="entry name" value="Retrotran_Ty1/copia-like"/>
</dbReference>
<evidence type="ECO:0000256" key="8">
    <source>
        <dbReference type="ARBA" id="ARBA00022932"/>
    </source>
</evidence>
<dbReference type="PANTHER" id="PTHR42648:SF11">
    <property type="entry name" value="TRANSPOSON TY4-P GAG-POL POLYPROTEIN"/>
    <property type="match status" value="1"/>
</dbReference>
<dbReference type="GO" id="GO:0006310">
    <property type="term" value="P:DNA recombination"/>
    <property type="evidence" value="ECO:0007669"/>
    <property type="project" value="UniProtKB-KW"/>
</dbReference>
<dbReference type="GO" id="GO:0016787">
    <property type="term" value="F:hydrolase activity"/>
    <property type="evidence" value="ECO:0007669"/>
    <property type="project" value="UniProtKB-KW"/>
</dbReference>
<keyword evidence="10" id="KW-0511">Multifunctional enzyme</keyword>
<evidence type="ECO:0000256" key="4">
    <source>
        <dbReference type="ARBA" id="ARBA00022801"/>
    </source>
</evidence>
<evidence type="ECO:0000256" key="3">
    <source>
        <dbReference type="ARBA" id="ARBA00022759"/>
    </source>
</evidence>
<dbReference type="InterPro" id="IPR043502">
    <property type="entry name" value="DNA/RNA_pol_sf"/>
</dbReference>
<evidence type="ECO:0008006" key="16">
    <source>
        <dbReference type="Google" id="ProtNLM"/>
    </source>
</evidence>
<evidence type="ECO:0000256" key="6">
    <source>
        <dbReference type="ARBA" id="ARBA00022908"/>
    </source>
</evidence>
<keyword evidence="8" id="KW-0548">Nucleotidyltransferase</keyword>
<feature type="region of interest" description="Disordered" evidence="11">
    <location>
        <begin position="136"/>
        <end position="210"/>
    </location>
</feature>
<keyword evidence="1" id="KW-0540">Nuclease</keyword>
<feature type="compositionally biased region" description="Basic and acidic residues" evidence="11">
    <location>
        <begin position="199"/>
        <end position="209"/>
    </location>
</feature>
<feature type="compositionally biased region" description="Basic and acidic residues" evidence="11">
    <location>
        <begin position="166"/>
        <end position="176"/>
    </location>
</feature>
<dbReference type="Pfam" id="PF07727">
    <property type="entry name" value="RVT_2"/>
    <property type="match status" value="1"/>
</dbReference>
<keyword evidence="8" id="KW-0239">DNA-directed DNA polymerase</keyword>
<dbReference type="GO" id="GO:0003964">
    <property type="term" value="F:RNA-directed DNA polymerase activity"/>
    <property type="evidence" value="ECO:0007669"/>
    <property type="project" value="UniProtKB-KW"/>
</dbReference>
<name>A0AAV2NMR9_9HYME</name>
<keyword evidence="9" id="KW-0233">DNA recombination</keyword>
<dbReference type="GO" id="GO:0046872">
    <property type="term" value="F:metal ion binding"/>
    <property type="evidence" value="ECO:0007669"/>
    <property type="project" value="UniProtKB-KW"/>
</dbReference>
<protein>
    <recommendedName>
        <fullName evidence="16">Reverse transcriptase Ty1/copia-type domain-containing protein</fullName>
    </recommendedName>
</protein>
<dbReference type="InterPro" id="IPR057670">
    <property type="entry name" value="SH3_retrovirus"/>
</dbReference>